<reference evidence="5 6" key="1">
    <citation type="submission" date="2024-04" db="EMBL/GenBank/DDBJ databases">
        <authorList>
            <person name="Rising A."/>
            <person name="Reimegard J."/>
            <person name="Sonavane S."/>
            <person name="Akerstrom W."/>
            <person name="Nylinder S."/>
            <person name="Hedman E."/>
            <person name="Kallberg Y."/>
        </authorList>
    </citation>
    <scope>NUCLEOTIDE SEQUENCE [LARGE SCALE GENOMIC DNA]</scope>
</reference>
<comment type="caution">
    <text evidence="5">The sequence shown here is derived from an EMBL/GenBank/DDBJ whole genome shotgun (WGS) entry which is preliminary data.</text>
</comment>
<organism evidence="5 6">
    <name type="scientific">Larinioides sclopetarius</name>
    <dbReference type="NCBI Taxonomy" id="280406"/>
    <lineage>
        <taxon>Eukaryota</taxon>
        <taxon>Metazoa</taxon>
        <taxon>Ecdysozoa</taxon>
        <taxon>Arthropoda</taxon>
        <taxon>Chelicerata</taxon>
        <taxon>Arachnida</taxon>
        <taxon>Araneae</taxon>
        <taxon>Araneomorphae</taxon>
        <taxon>Entelegynae</taxon>
        <taxon>Araneoidea</taxon>
        <taxon>Araneidae</taxon>
        <taxon>Larinioides</taxon>
    </lineage>
</organism>
<dbReference type="AlphaFoldDB" id="A0AAV1Z666"/>
<protein>
    <submittedName>
        <fullName evidence="5">Uncharacterized protein</fullName>
    </submittedName>
</protein>
<dbReference type="PANTHER" id="PTHR22255">
    <property type="entry name" value="LP06548P"/>
    <property type="match status" value="1"/>
</dbReference>
<accession>A0AAV1Z666</accession>
<keyword evidence="6" id="KW-1185">Reference proteome</keyword>
<dbReference type="InterPro" id="IPR055470">
    <property type="entry name" value="DUF7042"/>
</dbReference>
<dbReference type="InterPro" id="IPR055471">
    <property type="entry name" value="DUF7043"/>
</dbReference>
<name>A0AAV1Z666_9ARAC</name>
<dbReference type="PANTHER" id="PTHR22255:SF9">
    <property type="entry name" value="LP06548P"/>
    <property type="match status" value="1"/>
</dbReference>
<feature type="transmembrane region" description="Helical" evidence="1">
    <location>
        <begin position="20"/>
        <end position="39"/>
    </location>
</feature>
<dbReference type="Pfam" id="PF23071">
    <property type="entry name" value="DUF7044"/>
    <property type="match status" value="1"/>
</dbReference>
<dbReference type="InterPro" id="IPR055472">
    <property type="entry name" value="DUF7044"/>
</dbReference>
<sequence>MRLCKCQKKEEGRCLENWSVRRIVVLFVLVFVIPISSAARNRGRMHASQGCEFPSKWTGTWFQKGVHPAIKIEKDIFSLKGKCLAADSHMFYIEDPKEKCFRCVVIYEKHTNVLQYRETYCDGYKSLHQACSTINADAPLYSLFRMDAKPVSCLLHGPFTFTYSRGHGECVYPMSNIDTCTDDSRLLFRFQACADVMGTESSVEELSCLAVWKEGSAHYLVGKMSNEKHHNLPFTDDNSYRCFVFDYLPEKGGIQMSQSADATCDGLVSPWEGSRTMRLIRSKHPTASCFFPNWVTASHKWHTLDFKKVYTFSHRNTSFKLQHLHEHIDTKFICIEEVSSTANMSTFVTYSMSGCKNGYICMKIYNRHKHIIEIQFGDVARSAQEACHSAFTEIYSNQDFITLVAPSAPSSGCPQLVETNGLRVQVGKVVSSSFRPELCRDSAARIVGCRSHDTIDFLTSCASVTDVQSFLCHGDWEENGRSYLVTGLRNSRNKYCFVYWSSDKTTHLSGIHDTCRRTVEPGVTGNFTFNISSAGLCDTLLNRSGNIRTPDVISVVAIILLFILSSSLVR</sequence>
<proteinExistence type="predicted"/>
<feature type="domain" description="DUF7043" evidence="3">
    <location>
        <begin position="286"/>
        <end position="391"/>
    </location>
</feature>
<feature type="domain" description="DUF7042" evidence="2">
    <location>
        <begin position="149"/>
        <end position="279"/>
    </location>
</feature>
<evidence type="ECO:0000259" key="3">
    <source>
        <dbReference type="Pfam" id="PF23070"/>
    </source>
</evidence>
<keyword evidence="1" id="KW-0472">Membrane</keyword>
<feature type="domain" description="DUF7042" evidence="2">
    <location>
        <begin position="438"/>
        <end position="518"/>
    </location>
</feature>
<evidence type="ECO:0000256" key="1">
    <source>
        <dbReference type="SAM" id="Phobius"/>
    </source>
</evidence>
<dbReference type="EMBL" id="CAXIEN010000025">
    <property type="protein sequence ID" value="CAL1266840.1"/>
    <property type="molecule type" value="Genomic_DNA"/>
</dbReference>
<dbReference type="Pfam" id="PF23070">
    <property type="entry name" value="DUF7043"/>
    <property type="match status" value="1"/>
</dbReference>
<dbReference type="Pfam" id="PF23069">
    <property type="entry name" value="DUF7042"/>
    <property type="match status" value="2"/>
</dbReference>
<evidence type="ECO:0000259" key="2">
    <source>
        <dbReference type="Pfam" id="PF23069"/>
    </source>
</evidence>
<dbReference type="GO" id="GO:0061909">
    <property type="term" value="P:autophagosome-lysosome fusion"/>
    <property type="evidence" value="ECO:0007669"/>
    <property type="project" value="TreeGrafter"/>
</dbReference>
<feature type="transmembrane region" description="Helical" evidence="1">
    <location>
        <begin position="552"/>
        <end position="569"/>
    </location>
</feature>
<evidence type="ECO:0000313" key="5">
    <source>
        <dbReference type="EMBL" id="CAL1266840.1"/>
    </source>
</evidence>
<dbReference type="Proteomes" id="UP001497382">
    <property type="component" value="Unassembled WGS sequence"/>
</dbReference>
<keyword evidence="1" id="KW-1133">Transmembrane helix</keyword>
<feature type="domain" description="DUF7044" evidence="4">
    <location>
        <begin position="49"/>
        <end position="133"/>
    </location>
</feature>
<evidence type="ECO:0000313" key="6">
    <source>
        <dbReference type="Proteomes" id="UP001497382"/>
    </source>
</evidence>
<evidence type="ECO:0000259" key="4">
    <source>
        <dbReference type="Pfam" id="PF23071"/>
    </source>
</evidence>
<keyword evidence="1" id="KW-0812">Transmembrane</keyword>
<gene>
    <name evidence="5" type="ORF">LARSCL_LOCUS3308</name>
</gene>